<keyword evidence="3" id="KW-1185">Reference proteome</keyword>
<feature type="compositionally biased region" description="Low complexity" evidence="1">
    <location>
        <begin position="141"/>
        <end position="153"/>
    </location>
</feature>
<feature type="compositionally biased region" description="Low complexity" evidence="1">
    <location>
        <begin position="103"/>
        <end position="121"/>
    </location>
</feature>
<feature type="compositionally biased region" description="Polar residues" evidence="1">
    <location>
        <begin position="154"/>
        <end position="164"/>
    </location>
</feature>
<name>A0A517LF62_9PEZI</name>
<sequence length="205" mass="22947">MSTHNFYYGSGVQHPGHSSLHSTHPHHAGRSRRSTRTTGYHHRNEQKQARQQQQAKKEAAIESAMELSFRKEFEAARSFDLDDDEQFCPFHLLTQDDLQSIYSSGSDRSSLSSGSPETSPLQHQIQPSTNYLLPPSTGNFSSNPYQQSSSPQSMLHQPSAQRSRNAAAIPIVDPSTRAVASPPPSVSPARQMHQARYTGKHRWQQ</sequence>
<feature type="compositionally biased region" description="Polar residues" evidence="1">
    <location>
        <begin position="122"/>
        <end position="140"/>
    </location>
</feature>
<dbReference type="PANTHER" id="PTHR39615:SF1">
    <property type="entry name" value="YALI0E17897P"/>
    <property type="match status" value="1"/>
</dbReference>
<dbReference type="OrthoDB" id="5408025at2759"/>
<dbReference type="Pfam" id="PF14618">
    <property type="entry name" value="DUF4452"/>
    <property type="match status" value="1"/>
</dbReference>
<feature type="region of interest" description="Disordered" evidence="1">
    <location>
        <begin position="103"/>
        <end position="205"/>
    </location>
</feature>
<dbReference type="AlphaFoldDB" id="A0A517LF62"/>
<organism evidence="2 3">
    <name type="scientific">Venturia effusa</name>
    <dbReference type="NCBI Taxonomy" id="50376"/>
    <lineage>
        <taxon>Eukaryota</taxon>
        <taxon>Fungi</taxon>
        <taxon>Dikarya</taxon>
        <taxon>Ascomycota</taxon>
        <taxon>Pezizomycotina</taxon>
        <taxon>Dothideomycetes</taxon>
        <taxon>Pleosporomycetidae</taxon>
        <taxon>Venturiales</taxon>
        <taxon>Venturiaceae</taxon>
        <taxon>Venturia</taxon>
    </lineage>
</organism>
<accession>A0A517LF62</accession>
<evidence type="ECO:0000256" key="1">
    <source>
        <dbReference type="SAM" id="MobiDB-lite"/>
    </source>
</evidence>
<dbReference type="InterPro" id="IPR027915">
    <property type="entry name" value="DUF4452"/>
</dbReference>
<evidence type="ECO:0000313" key="2">
    <source>
        <dbReference type="EMBL" id="QDS74273.1"/>
    </source>
</evidence>
<feature type="region of interest" description="Disordered" evidence="1">
    <location>
        <begin position="1"/>
        <end position="61"/>
    </location>
</feature>
<proteinExistence type="predicted"/>
<dbReference type="PANTHER" id="PTHR39615">
    <property type="entry name" value="YALI0E17897P"/>
    <property type="match status" value="1"/>
</dbReference>
<evidence type="ECO:0000313" key="3">
    <source>
        <dbReference type="Proteomes" id="UP000316270"/>
    </source>
</evidence>
<dbReference type="EMBL" id="CP042195">
    <property type="protein sequence ID" value="QDS74273.1"/>
    <property type="molecule type" value="Genomic_DNA"/>
</dbReference>
<dbReference type="Proteomes" id="UP000316270">
    <property type="component" value="Chromosome 11"/>
</dbReference>
<feature type="compositionally biased region" description="Basic residues" evidence="1">
    <location>
        <begin position="23"/>
        <end position="41"/>
    </location>
</feature>
<gene>
    <name evidence="2" type="ORF">FKW77_003337</name>
</gene>
<protein>
    <submittedName>
        <fullName evidence="2">Uncharacterized protein</fullName>
    </submittedName>
</protein>
<reference evidence="2 3" key="1">
    <citation type="submission" date="2019-07" db="EMBL/GenBank/DDBJ databases">
        <title>Finished genome of Venturia effusa.</title>
        <authorList>
            <person name="Young C.A."/>
            <person name="Cox M.P."/>
            <person name="Ganley A.R.D."/>
            <person name="David W.J."/>
        </authorList>
    </citation>
    <scope>NUCLEOTIDE SEQUENCE [LARGE SCALE GENOMIC DNA]</scope>
    <source>
        <strain evidence="3">albino</strain>
    </source>
</reference>